<comment type="caution">
    <text evidence="2">The sequence shown here is derived from an EMBL/GenBank/DDBJ whole genome shotgun (WGS) entry which is preliminary data.</text>
</comment>
<dbReference type="Pfam" id="PF11220">
    <property type="entry name" value="DUF3015"/>
    <property type="match status" value="1"/>
</dbReference>
<dbReference type="InterPro" id="IPR021383">
    <property type="entry name" value="DUF3015"/>
</dbReference>
<organism evidence="2 3">
    <name type="scientific">Allohahella marinimesophila</name>
    <dbReference type="NCBI Taxonomy" id="1054972"/>
    <lineage>
        <taxon>Bacteria</taxon>
        <taxon>Pseudomonadati</taxon>
        <taxon>Pseudomonadota</taxon>
        <taxon>Gammaproteobacteria</taxon>
        <taxon>Oceanospirillales</taxon>
        <taxon>Hahellaceae</taxon>
        <taxon>Allohahella</taxon>
    </lineage>
</organism>
<sequence>MKKLILGLAMASLSASALAANTHGPAGCGLGTEVVFRDANEWHEHVLAATTNGTSGNQTFGITSGTLGCQDAGGPLAADVNTFIDANLEQIAADTARGDGETLQALADVIGIQQADQARFKSQMQANFDSLFPSEQTTSGQTYNGVVTVMASDATLAKYLG</sequence>
<feature type="signal peptide" evidence="1">
    <location>
        <begin position="1"/>
        <end position="19"/>
    </location>
</feature>
<proteinExistence type="predicted"/>
<gene>
    <name evidence="2" type="ORF">GCM10022278_32830</name>
</gene>
<dbReference type="EMBL" id="BAABBO010000016">
    <property type="protein sequence ID" value="GAA3972991.1"/>
    <property type="molecule type" value="Genomic_DNA"/>
</dbReference>
<reference evidence="3" key="1">
    <citation type="journal article" date="2019" name="Int. J. Syst. Evol. Microbiol.">
        <title>The Global Catalogue of Microorganisms (GCM) 10K type strain sequencing project: providing services to taxonomists for standard genome sequencing and annotation.</title>
        <authorList>
            <consortium name="The Broad Institute Genomics Platform"/>
            <consortium name="The Broad Institute Genome Sequencing Center for Infectious Disease"/>
            <person name="Wu L."/>
            <person name="Ma J."/>
        </authorList>
    </citation>
    <scope>NUCLEOTIDE SEQUENCE [LARGE SCALE GENOMIC DNA]</scope>
    <source>
        <strain evidence="3">JCM 17555</strain>
    </source>
</reference>
<protein>
    <submittedName>
        <fullName evidence="2">DUF3015 domain-containing protein</fullName>
    </submittedName>
</protein>
<dbReference type="RefSeq" id="WP_344808393.1">
    <property type="nucleotide sequence ID" value="NZ_BAABBO010000016.1"/>
</dbReference>
<evidence type="ECO:0000313" key="2">
    <source>
        <dbReference type="EMBL" id="GAA3972991.1"/>
    </source>
</evidence>
<dbReference type="Proteomes" id="UP001501337">
    <property type="component" value="Unassembled WGS sequence"/>
</dbReference>
<name>A0ABP7PXZ5_9GAMM</name>
<keyword evidence="1" id="KW-0732">Signal</keyword>
<evidence type="ECO:0000313" key="3">
    <source>
        <dbReference type="Proteomes" id="UP001501337"/>
    </source>
</evidence>
<feature type="chain" id="PRO_5046534551" evidence="1">
    <location>
        <begin position="20"/>
        <end position="161"/>
    </location>
</feature>
<accession>A0ABP7PXZ5</accession>
<evidence type="ECO:0000256" key="1">
    <source>
        <dbReference type="SAM" id="SignalP"/>
    </source>
</evidence>
<keyword evidence="3" id="KW-1185">Reference proteome</keyword>